<sequence>DAHSDFVSSSRKLIEATKSKLMIMNGISNELRYLAGQIKDDRQEKKDQHSTEETKNSRKETNNTGTKMDLKSEKKHSQQNIKIVVPVCTNDVPEKDVRKTSPKPTVRSRYYRRTPRKKVGRDSSLAELAKRFCKKNKKSSKLRDPLKYLEDVQSSRKSNEESDKEKKSKPDGSDSERSDGNTRQSTDDATDDAASSNDDKTPRESLLPVIKITRKSDRTELTNIDAKKYSNREKRAHAKCHECIAQAWCEKQNNKPPKQNGETHLRNGSFNKTYLKLCQRQICTRHSVPECNISTIQFETKTEIRQTTGLLSPLSRRIHTTAVPVRSGIITGKLRHLTSGFFSSEIIKSKEQIPMALTPEKYACPKLLSFGSERINAEYLTHRRILRPSKVTLQSSDSPEVGFLPLDEISVGFRFKLGRKQTFPVNQWSGRLHYGQIDEMTLQKSKTHYDGFRT</sequence>
<evidence type="ECO:0000256" key="1">
    <source>
        <dbReference type="SAM" id="MobiDB-lite"/>
    </source>
</evidence>
<proteinExistence type="predicted"/>
<name>A0AA88Y1P3_PINIB</name>
<feature type="compositionally biased region" description="Basic and acidic residues" evidence="1">
    <location>
        <begin position="141"/>
        <end position="180"/>
    </location>
</feature>
<comment type="caution">
    <text evidence="2">The sequence shown here is derived from an EMBL/GenBank/DDBJ whole genome shotgun (WGS) entry which is preliminary data.</text>
</comment>
<feature type="compositionally biased region" description="Basic residues" evidence="1">
    <location>
        <begin position="109"/>
        <end position="119"/>
    </location>
</feature>
<gene>
    <name evidence="2" type="ORF">FSP39_024953</name>
</gene>
<dbReference type="AlphaFoldDB" id="A0AA88Y1P3"/>
<evidence type="ECO:0000313" key="2">
    <source>
        <dbReference type="EMBL" id="KAK3096250.1"/>
    </source>
</evidence>
<keyword evidence="3" id="KW-1185">Reference proteome</keyword>
<feature type="region of interest" description="Disordered" evidence="1">
    <location>
        <begin position="38"/>
        <end position="123"/>
    </location>
</feature>
<dbReference type="EMBL" id="VSWD01000008">
    <property type="protein sequence ID" value="KAK3096250.1"/>
    <property type="molecule type" value="Genomic_DNA"/>
</dbReference>
<organism evidence="2 3">
    <name type="scientific">Pinctada imbricata</name>
    <name type="common">Atlantic pearl-oyster</name>
    <name type="synonym">Pinctada martensii</name>
    <dbReference type="NCBI Taxonomy" id="66713"/>
    <lineage>
        <taxon>Eukaryota</taxon>
        <taxon>Metazoa</taxon>
        <taxon>Spiralia</taxon>
        <taxon>Lophotrochozoa</taxon>
        <taxon>Mollusca</taxon>
        <taxon>Bivalvia</taxon>
        <taxon>Autobranchia</taxon>
        <taxon>Pteriomorphia</taxon>
        <taxon>Pterioida</taxon>
        <taxon>Pterioidea</taxon>
        <taxon>Pteriidae</taxon>
        <taxon>Pinctada</taxon>
    </lineage>
</organism>
<dbReference type="Proteomes" id="UP001186944">
    <property type="component" value="Unassembled WGS sequence"/>
</dbReference>
<protein>
    <submittedName>
        <fullName evidence="2">Uncharacterized protein</fullName>
    </submittedName>
</protein>
<feature type="compositionally biased region" description="Basic and acidic residues" evidence="1">
    <location>
        <begin position="38"/>
        <end position="61"/>
    </location>
</feature>
<reference evidence="2" key="1">
    <citation type="submission" date="2019-08" db="EMBL/GenBank/DDBJ databases">
        <title>The improved chromosome-level genome for the pearl oyster Pinctada fucata martensii using PacBio sequencing and Hi-C.</title>
        <authorList>
            <person name="Zheng Z."/>
        </authorList>
    </citation>
    <scope>NUCLEOTIDE SEQUENCE</scope>
    <source>
        <strain evidence="2">ZZ-2019</strain>
        <tissue evidence="2">Adductor muscle</tissue>
    </source>
</reference>
<feature type="region of interest" description="Disordered" evidence="1">
    <location>
        <begin position="135"/>
        <end position="209"/>
    </location>
</feature>
<accession>A0AA88Y1P3</accession>
<feature type="non-terminal residue" evidence="2">
    <location>
        <position position="1"/>
    </location>
</feature>
<evidence type="ECO:0000313" key="3">
    <source>
        <dbReference type="Proteomes" id="UP001186944"/>
    </source>
</evidence>